<keyword evidence="5 6" id="KW-0472">Membrane</keyword>
<feature type="transmembrane region" description="Helical" evidence="6">
    <location>
        <begin position="218"/>
        <end position="239"/>
    </location>
</feature>
<organism evidence="7 8">
    <name type="scientific">Aggregatimonas sangjinii</name>
    <dbReference type="NCBI Taxonomy" id="2583587"/>
    <lineage>
        <taxon>Bacteria</taxon>
        <taxon>Pseudomonadati</taxon>
        <taxon>Bacteroidota</taxon>
        <taxon>Flavobacteriia</taxon>
        <taxon>Flavobacteriales</taxon>
        <taxon>Flavobacteriaceae</taxon>
        <taxon>Aggregatimonas</taxon>
    </lineage>
</organism>
<gene>
    <name evidence="7" type="ORF">FGM00_01110</name>
</gene>
<dbReference type="OrthoDB" id="868748at2"/>
<dbReference type="AlphaFoldDB" id="A0A5B7SP53"/>
<reference evidence="7 8" key="1">
    <citation type="submission" date="2019-05" db="EMBL/GenBank/DDBJ databases">
        <title>Genome sequencing of F202Z8.</title>
        <authorList>
            <person name="Kwon Y.M."/>
        </authorList>
    </citation>
    <scope>NUCLEOTIDE SEQUENCE [LARGE SCALE GENOMIC DNA]</scope>
    <source>
        <strain evidence="7 8">F202Z8</strain>
    </source>
</reference>
<evidence type="ECO:0000256" key="3">
    <source>
        <dbReference type="ARBA" id="ARBA00022692"/>
    </source>
</evidence>
<feature type="transmembrane region" description="Helical" evidence="6">
    <location>
        <begin position="12"/>
        <end position="32"/>
    </location>
</feature>
<dbReference type="InterPro" id="IPR050833">
    <property type="entry name" value="Poly_Biosynth_Transport"/>
</dbReference>
<evidence type="ECO:0000313" key="8">
    <source>
        <dbReference type="Proteomes" id="UP000310017"/>
    </source>
</evidence>
<comment type="subcellular location">
    <subcellularLocation>
        <location evidence="1">Cell membrane</location>
        <topology evidence="1">Multi-pass membrane protein</topology>
    </subcellularLocation>
</comment>
<keyword evidence="3 6" id="KW-0812">Transmembrane</keyword>
<feature type="transmembrane region" description="Helical" evidence="6">
    <location>
        <begin position="331"/>
        <end position="354"/>
    </location>
</feature>
<evidence type="ECO:0000256" key="6">
    <source>
        <dbReference type="SAM" id="Phobius"/>
    </source>
</evidence>
<feature type="transmembrane region" description="Helical" evidence="6">
    <location>
        <begin position="44"/>
        <end position="67"/>
    </location>
</feature>
<evidence type="ECO:0008006" key="9">
    <source>
        <dbReference type="Google" id="ProtNLM"/>
    </source>
</evidence>
<accession>A0A5B7SP53</accession>
<dbReference type="RefSeq" id="WP_138851137.1">
    <property type="nucleotide sequence ID" value="NZ_CP040710.1"/>
</dbReference>
<protein>
    <recommendedName>
        <fullName evidence="9">Polysaccharide biosynthesis protein</fullName>
    </recommendedName>
</protein>
<feature type="transmembrane region" description="Helical" evidence="6">
    <location>
        <begin position="443"/>
        <end position="461"/>
    </location>
</feature>
<feature type="transmembrane region" description="Helical" evidence="6">
    <location>
        <begin position="152"/>
        <end position="180"/>
    </location>
</feature>
<dbReference type="PANTHER" id="PTHR30250">
    <property type="entry name" value="PST FAMILY PREDICTED COLANIC ACID TRANSPORTER"/>
    <property type="match status" value="1"/>
</dbReference>
<feature type="transmembrane region" description="Helical" evidence="6">
    <location>
        <begin position="112"/>
        <end position="131"/>
    </location>
</feature>
<evidence type="ECO:0000256" key="1">
    <source>
        <dbReference type="ARBA" id="ARBA00004651"/>
    </source>
</evidence>
<dbReference type="Proteomes" id="UP000310017">
    <property type="component" value="Chromosome"/>
</dbReference>
<feature type="transmembrane region" description="Helical" evidence="6">
    <location>
        <begin position="291"/>
        <end position="311"/>
    </location>
</feature>
<dbReference type="PANTHER" id="PTHR30250:SF11">
    <property type="entry name" value="O-ANTIGEN TRANSPORTER-RELATED"/>
    <property type="match status" value="1"/>
</dbReference>
<dbReference type="GO" id="GO:0005886">
    <property type="term" value="C:plasma membrane"/>
    <property type="evidence" value="ECO:0007669"/>
    <property type="project" value="UniProtKB-SubCell"/>
</dbReference>
<evidence type="ECO:0000256" key="5">
    <source>
        <dbReference type="ARBA" id="ARBA00023136"/>
    </source>
</evidence>
<feature type="transmembrane region" description="Helical" evidence="6">
    <location>
        <begin position="88"/>
        <end position="106"/>
    </location>
</feature>
<dbReference type="EMBL" id="CP040710">
    <property type="protein sequence ID" value="QCW98782.1"/>
    <property type="molecule type" value="Genomic_DNA"/>
</dbReference>
<name>A0A5B7SP53_9FLAO</name>
<sequence>MKVKSQLYKNSFWGLAGSLLQNFFLSLFFILLARHYSIEDWSKYLIATSVYQMVAAISTMGLGQWFIREVVNADDKNILVAKFLKMQTYFGFFFFAINLIIVLAIYDDFTMRLLSFLFAFNVVFDNIIYSIKNINIAQFAQKKTVAVLSIEACAKFALACLVYVFPISIVTLAILLVLLRLVSLNLFLRIGAPAGIKLMGFWKVRLPLNNIVVIIKEYWPFAVIGSAYIVYWKIATLIISKKLPLEAVADFENSFKVFSLAQLLPVVIASTALPRMVSLFKEQKIDELRKLYMNLFWFFCIYGIGTYTFMYSFGFQIIPFLFGEKYGETAIYTQEIFLTMLIMPTTFLQAQLLITMKLEKLDMWFNIKRLVLNVLICLVGLYYVKSLSVVNYSIFISFVVLHISQDVTLTRKKLLRVSETIKFFGITALLILCYFWLSKFLNPVILFCSFWIVICTIYYFLYGKSMLDFRKDKTDI</sequence>
<dbReference type="Pfam" id="PF01943">
    <property type="entry name" value="Polysacc_synt"/>
    <property type="match status" value="1"/>
</dbReference>
<keyword evidence="2" id="KW-1003">Cell membrane</keyword>
<dbReference type="KEGG" id="asag:FGM00_01110"/>
<feature type="transmembrane region" description="Helical" evidence="6">
    <location>
        <begin position="421"/>
        <end position="437"/>
    </location>
</feature>
<evidence type="ECO:0000256" key="4">
    <source>
        <dbReference type="ARBA" id="ARBA00022989"/>
    </source>
</evidence>
<dbReference type="InterPro" id="IPR002797">
    <property type="entry name" value="Polysacc_synth"/>
</dbReference>
<proteinExistence type="predicted"/>
<evidence type="ECO:0000313" key="7">
    <source>
        <dbReference type="EMBL" id="QCW98782.1"/>
    </source>
</evidence>
<keyword evidence="8" id="KW-1185">Reference proteome</keyword>
<evidence type="ECO:0000256" key="2">
    <source>
        <dbReference type="ARBA" id="ARBA00022475"/>
    </source>
</evidence>
<keyword evidence="4 6" id="KW-1133">Transmembrane helix</keyword>